<keyword evidence="5" id="KW-1185">Reference proteome</keyword>
<gene>
    <name evidence="4" type="ORF">NIDE2368</name>
</gene>
<protein>
    <recommendedName>
        <fullName evidence="2">Anti-sigma factor antagonist</fullName>
    </recommendedName>
</protein>
<dbReference type="InterPro" id="IPR002645">
    <property type="entry name" value="STAS_dom"/>
</dbReference>
<dbReference type="SUPFAM" id="SSF52091">
    <property type="entry name" value="SpoIIaa-like"/>
    <property type="match status" value="1"/>
</dbReference>
<proteinExistence type="inferred from homology"/>
<dbReference type="GO" id="GO:0043856">
    <property type="term" value="F:anti-sigma factor antagonist activity"/>
    <property type="evidence" value="ECO:0007669"/>
    <property type="project" value="InterPro"/>
</dbReference>
<dbReference type="PANTHER" id="PTHR33495">
    <property type="entry name" value="ANTI-SIGMA FACTOR ANTAGONIST TM_1081-RELATED-RELATED"/>
    <property type="match status" value="1"/>
</dbReference>
<feature type="domain" description="STAS" evidence="3">
    <location>
        <begin position="1"/>
        <end position="98"/>
    </location>
</feature>
<dbReference type="Proteomes" id="UP000001660">
    <property type="component" value="Chromosome"/>
</dbReference>
<accession>D8PFP4</accession>
<dbReference type="InterPro" id="IPR003658">
    <property type="entry name" value="Anti-sigma_ant"/>
</dbReference>
<dbReference type="OrthoDB" id="8236316at2"/>
<dbReference type="eggNOG" id="COG1366">
    <property type="taxonomic scope" value="Bacteria"/>
</dbReference>
<evidence type="ECO:0000313" key="5">
    <source>
        <dbReference type="Proteomes" id="UP000001660"/>
    </source>
</evidence>
<comment type="similarity">
    <text evidence="1 2">Belongs to the anti-sigma-factor antagonist family.</text>
</comment>
<dbReference type="KEGG" id="nde:NIDE2368"/>
<dbReference type="Pfam" id="PF01740">
    <property type="entry name" value="STAS"/>
    <property type="match status" value="1"/>
</dbReference>
<dbReference type="HOGENOM" id="CLU_115403_9_1_0"/>
<dbReference type="NCBIfam" id="TIGR00377">
    <property type="entry name" value="ant_ant_sig"/>
    <property type="match status" value="1"/>
</dbReference>
<evidence type="ECO:0000256" key="1">
    <source>
        <dbReference type="ARBA" id="ARBA00009013"/>
    </source>
</evidence>
<evidence type="ECO:0000256" key="2">
    <source>
        <dbReference type="RuleBase" id="RU003749"/>
    </source>
</evidence>
<evidence type="ECO:0000313" key="4">
    <source>
        <dbReference type="EMBL" id="CBK42081.1"/>
    </source>
</evidence>
<organism evidence="4 5">
    <name type="scientific">Nitrospira defluvii</name>
    <dbReference type="NCBI Taxonomy" id="330214"/>
    <lineage>
        <taxon>Bacteria</taxon>
        <taxon>Pseudomonadati</taxon>
        <taxon>Nitrospirota</taxon>
        <taxon>Nitrospiria</taxon>
        <taxon>Nitrospirales</taxon>
        <taxon>Nitrospiraceae</taxon>
        <taxon>Nitrospira</taxon>
    </lineage>
</organism>
<dbReference type="Gene3D" id="3.30.750.24">
    <property type="entry name" value="STAS domain"/>
    <property type="match status" value="1"/>
</dbReference>
<dbReference type="EMBL" id="FP929003">
    <property type="protein sequence ID" value="CBK42081.1"/>
    <property type="molecule type" value="Genomic_DNA"/>
</dbReference>
<dbReference type="AlphaFoldDB" id="D8PFP4"/>
<evidence type="ECO:0000259" key="3">
    <source>
        <dbReference type="PROSITE" id="PS50801"/>
    </source>
</evidence>
<sequence length="112" mass="12519">MKISQETSNKKATLRLEGNFTYTQRKAFQEMLKTVCTDQVEEVVIDLSQVAFLDSAALGLLMISHRQLEAERRKLSLAYPQPTVRQIIELANLHKTISLIDAGVSSLAKKSA</sequence>
<name>D8PFP4_9BACT</name>
<dbReference type="InterPro" id="IPR036513">
    <property type="entry name" value="STAS_dom_sf"/>
</dbReference>
<dbReference type="STRING" id="330214.NIDE2368"/>
<reference evidence="4 5" key="1">
    <citation type="journal article" date="2010" name="Proc. Natl. Acad. Sci. U.S.A.">
        <title>A Nitrospira metagenome illuminates the physiology and evolution of globally important nitrite-oxidizing bacteria.</title>
        <authorList>
            <person name="Lucker S."/>
            <person name="Wagner M."/>
            <person name="Maixner F."/>
            <person name="Pelletier E."/>
            <person name="Koch H."/>
            <person name="Vacherie B."/>
            <person name="Rattei T."/>
            <person name="Sinninghe Damste J."/>
            <person name="Spieck E."/>
            <person name="Le Paslier D."/>
            <person name="Daims H."/>
        </authorList>
    </citation>
    <scope>NUCLEOTIDE SEQUENCE [LARGE SCALE GENOMIC DNA]</scope>
</reference>
<dbReference type="CDD" id="cd07043">
    <property type="entry name" value="STAS_anti-anti-sigma_factors"/>
    <property type="match status" value="1"/>
</dbReference>
<dbReference type="PROSITE" id="PS50801">
    <property type="entry name" value="STAS"/>
    <property type="match status" value="1"/>
</dbReference>